<dbReference type="EMBL" id="JAGMVJ010000015">
    <property type="protein sequence ID" value="KAH7080831.1"/>
    <property type="molecule type" value="Genomic_DNA"/>
</dbReference>
<dbReference type="Proteomes" id="UP000813461">
    <property type="component" value="Unassembled WGS sequence"/>
</dbReference>
<protein>
    <recommendedName>
        <fullName evidence="3">RING-type domain-containing protein</fullName>
    </recommendedName>
</protein>
<reference evidence="4" key="1">
    <citation type="journal article" date="2021" name="Nat. Commun.">
        <title>Genetic determinants of endophytism in the Arabidopsis root mycobiome.</title>
        <authorList>
            <person name="Mesny F."/>
            <person name="Miyauchi S."/>
            <person name="Thiergart T."/>
            <person name="Pickel B."/>
            <person name="Atanasova L."/>
            <person name="Karlsson M."/>
            <person name="Huettel B."/>
            <person name="Barry K.W."/>
            <person name="Haridas S."/>
            <person name="Chen C."/>
            <person name="Bauer D."/>
            <person name="Andreopoulos W."/>
            <person name="Pangilinan J."/>
            <person name="LaButti K."/>
            <person name="Riley R."/>
            <person name="Lipzen A."/>
            <person name="Clum A."/>
            <person name="Drula E."/>
            <person name="Henrissat B."/>
            <person name="Kohler A."/>
            <person name="Grigoriev I.V."/>
            <person name="Martin F.M."/>
            <person name="Hacquard S."/>
        </authorList>
    </citation>
    <scope>NUCLEOTIDE SEQUENCE</scope>
    <source>
        <strain evidence="4">MPI-SDFR-AT-0120</strain>
    </source>
</reference>
<feature type="region of interest" description="Disordered" evidence="2">
    <location>
        <begin position="170"/>
        <end position="197"/>
    </location>
</feature>
<evidence type="ECO:0000256" key="2">
    <source>
        <dbReference type="SAM" id="MobiDB-lite"/>
    </source>
</evidence>
<dbReference type="Pfam" id="PF13639">
    <property type="entry name" value="zf-RING_2"/>
    <property type="match status" value="1"/>
</dbReference>
<evidence type="ECO:0000256" key="1">
    <source>
        <dbReference type="PROSITE-ProRule" id="PRU00175"/>
    </source>
</evidence>
<dbReference type="GO" id="GO:0008270">
    <property type="term" value="F:zinc ion binding"/>
    <property type="evidence" value="ECO:0007669"/>
    <property type="project" value="UniProtKB-KW"/>
</dbReference>
<evidence type="ECO:0000313" key="5">
    <source>
        <dbReference type="Proteomes" id="UP000813461"/>
    </source>
</evidence>
<dbReference type="Gene3D" id="3.30.40.10">
    <property type="entry name" value="Zinc/RING finger domain, C3HC4 (zinc finger)"/>
    <property type="match status" value="1"/>
</dbReference>
<dbReference type="OrthoDB" id="3801431at2759"/>
<organism evidence="4 5">
    <name type="scientific">Paraphoma chrysanthemicola</name>
    <dbReference type="NCBI Taxonomy" id="798071"/>
    <lineage>
        <taxon>Eukaryota</taxon>
        <taxon>Fungi</taxon>
        <taxon>Dikarya</taxon>
        <taxon>Ascomycota</taxon>
        <taxon>Pezizomycotina</taxon>
        <taxon>Dothideomycetes</taxon>
        <taxon>Pleosporomycetidae</taxon>
        <taxon>Pleosporales</taxon>
        <taxon>Pleosporineae</taxon>
        <taxon>Phaeosphaeriaceae</taxon>
        <taxon>Paraphoma</taxon>
    </lineage>
</organism>
<evidence type="ECO:0000313" key="4">
    <source>
        <dbReference type="EMBL" id="KAH7080831.1"/>
    </source>
</evidence>
<keyword evidence="1" id="KW-0862">Zinc</keyword>
<dbReference type="AlphaFoldDB" id="A0A8K0R0B9"/>
<feature type="region of interest" description="Disordered" evidence="2">
    <location>
        <begin position="203"/>
        <end position="222"/>
    </location>
</feature>
<keyword evidence="5" id="KW-1185">Reference proteome</keyword>
<keyword evidence="1" id="KW-0863">Zinc-finger</keyword>
<dbReference type="SMART" id="SM00184">
    <property type="entry name" value="RING"/>
    <property type="match status" value="1"/>
</dbReference>
<feature type="compositionally biased region" description="Basic and acidic residues" evidence="2">
    <location>
        <begin position="174"/>
        <end position="191"/>
    </location>
</feature>
<dbReference type="InterPro" id="IPR001841">
    <property type="entry name" value="Znf_RING"/>
</dbReference>
<dbReference type="InterPro" id="IPR013083">
    <property type="entry name" value="Znf_RING/FYVE/PHD"/>
</dbReference>
<dbReference type="SUPFAM" id="SSF57850">
    <property type="entry name" value="RING/U-box"/>
    <property type="match status" value="1"/>
</dbReference>
<sequence length="222" mass="24290">MSNSAEPQEDLNSLLEGVERLFFTENHPPTAGQEIAALAEDETAFLRTGLRTIGSVRTLPHYNCPLCHEKVHPPAYAVEIIACSHAFHRSCFLKWLRSDDIWHSSCPVCRVCLFPTRHPYTPALTNDSPVPEGFATARSILAGDGAASHTNLADALYDRLVDLGNASKEMGQTRIRESGNGKEENPDELHAQGEGPGVVIVRSAPNATNRRHSVEVQEAEEA</sequence>
<dbReference type="PROSITE" id="PS50089">
    <property type="entry name" value="ZF_RING_2"/>
    <property type="match status" value="1"/>
</dbReference>
<evidence type="ECO:0000259" key="3">
    <source>
        <dbReference type="PROSITE" id="PS50089"/>
    </source>
</evidence>
<dbReference type="CDD" id="cd16448">
    <property type="entry name" value="RING-H2"/>
    <property type="match status" value="1"/>
</dbReference>
<proteinExistence type="predicted"/>
<feature type="domain" description="RING-type" evidence="3">
    <location>
        <begin position="64"/>
        <end position="110"/>
    </location>
</feature>
<name>A0A8K0R0B9_9PLEO</name>
<gene>
    <name evidence="4" type="ORF">FB567DRAFT_595168</name>
</gene>
<keyword evidence="1" id="KW-0479">Metal-binding</keyword>
<comment type="caution">
    <text evidence="4">The sequence shown here is derived from an EMBL/GenBank/DDBJ whole genome shotgun (WGS) entry which is preliminary data.</text>
</comment>
<accession>A0A8K0R0B9</accession>